<feature type="transmembrane region" description="Helical" evidence="6">
    <location>
        <begin position="736"/>
        <end position="760"/>
    </location>
</feature>
<feature type="domain" description="ABC3 transporter permease C-terminal" evidence="7">
    <location>
        <begin position="253"/>
        <end position="367"/>
    </location>
</feature>
<keyword evidence="4 6" id="KW-1133">Transmembrane helix</keyword>
<reference evidence="8 9" key="1">
    <citation type="submission" date="2022-01" db="EMBL/GenBank/DDBJ databases">
        <title>Whole genome-based taxonomy of the Shewanellaceae.</title>
        <authorList>
            <person name="Martin-Rodriguez A.J."/>
        </authorList>
    </citation>
    <scope>NUCLEOTIDE SEQUENCE [LARGE SCALE GENOMIC DNA]</scope>
    <source>
        <strain evidence="8 9">DSM 17177</strain>
    </source>
</reference>
<evidence type="ECO:0000256" key="5">
    <source>
        <dbReference type="ARBA" id="ARBA00023136"/>
    </source>
</evidence>
<feature type="transmembrane region" description="Helical" evidence="6">
    <location>
        <begin position="247"/>
        <end position="270"/>
    </location>
</feature>
<dbReference type="PANTHER" id="PTHR30287:SF1">
    <property type="entry name" value="INNER MEMBRANE PROTEIN"/>
    <property type="match status" value="1"/>
</dbReference>
<proteinExistence type="predicted"/>
<dbReference type="EMBL" id="JAKIKS010000081">
    <property type="protein sequence ID" value="MCL1126288.1"/>
    <property type="molecule type" value="Genomic_DNA"/>
</dbReference>
<feature type="transmembrane region" description="Helical" evidence="6">
    <location>
        <begin position="780"/>
        <end position="800"/>
    </location>
</feature>
<comment type="subcellular location">
    <subcellularLocation>
        <location evidence="1">Cell membrane</location>
        <topology evidence="1">Multi-pass membrane protein</topology>
    </subcellularLocation>
</comment>
<keyword evidence="2" id="KW-1003">Cell membrane</keyword>
<feature type="transmembrane region" description="Helical" evidence="6">
    <location>
        <begin position="692"/>
        <end position="715"/>
    </location>
</feature>
<feature type="transmembrane region" description="Helical" evidence="6">
    <location>
        <begin position="380"/>
        <end position="400"/>
    </location>
</feature>
<keyword evidence="5 6" id="KW-0472">Membrane</keyword>
<evidence type="ECO:0000256" key="4">
    <source>
        <dbReference type="ARBA" id="ARBA00022989"/>
    </source>
</evidence>
<dbReference type="PANTHER" id="PTHR30287">
    <property type="entry name" value="MEMBRANE COMPONENT OF PREDICTED ABC SUPERFAMILY METABOLITE UPTAKE TRANSPORTER"/>
    <property type="match status" value="1"/>
</dbReference>
<evidence type="ECO:0000256" key="1">
    <source>
        <dbReference type="ARBA" id="ARBA00004651"/>
    </source>
</evidence>
<gene>
    <name evidence="8" type="ORF">L2764_17825</name>
</gene>
<sequence>MALMLAWRFFKRELFQGQLLLIIFAITLAVLAVTGLASVSDRLQVAIEGQASQFIAADRIIQSPREIDPALLAIANKAGLTQTYVLEFNSMAYAGDKFQLVKVRAVEEGYPLKGQIELSTGQAQGLPKRGSLWFETRLAGLLSQPEHIEIGHANFTLSAEITRLPDAGFNLFASSPVVLMRMADVAKTGVIQPGSRVTYLYQFAGNASQLTAFEMQVKPLLNTSQRWIDVTSGDSPIANAVKRAEQFLLLACLLGIALACAAIGIAAQRYCQRHYDVVAMLKTFGASARQIRILFSVHLLLVTSLGVVLGLVLGIGLDKVISLFLPAEIASYSPSLLRPVLLGTATGLISALMFSAYPLLRLLSIPPLRVIQRQLESANFGMWLHLLLSLMAMGLLGYLYSGQLAMTLTVVLTVLLLGVLLSLLGFLMIKLGHGIGMKTTNPMQLALAGLRRRAKQNAVQLVGFSCALVLLLTILALRQDLLEEWQQQLPDNAPNYFLVNIAPEQKQGVEDYLFEYIDEVPELYPVIRGRLTQINGEETLTKKQVEAGESGRLGIGRELNLTWREQLPKNNQILEGHFNQKPNDVSVESGVAERLALKVGDELTFTIDNQTVSVIIASIRDVHWENLQPNFFMIFTRDTLSSFASTSILSFRLENDKQQVIVGLLRLFPTVSVIDVGAMIAQLRQIIDQVSVSLSLVLGLVIMASALVMMAQTEAGMASRQRELAVLRTFGASGWLLKWATGLEFALLGFIAGVLAVWVSEFSLYLLKTQVFELNVYMHWPWWGIAPLSGAVLVGLLGLWRCRQLLNHSCSELLKGH</sequence>
<accession>A0ABT0LF11</accession>
<keyword evidence="3 6" id="KW-0812">Transmembrane</keyword>
<dbReference type="Pfam" id="PF02687">
    <property type="entry name" value="FtsX"/>
    <property type="match status" value="2"/>
</dbReference>
<evidence type="ECO:0000313" key="9">
    <source>
        <dbReference type="Proteomes" id="UP001203423"/>
    </source>
</evidence>
<protein>
    <submittedName>
        <fullName evidence="8">FtsX-like permease family protein</fullName>
    </submittedName>
</protein>
<feature type="transmembrane region" description="Helical" evidence="6">
    <location>
        <begin position="336"/>
        <end position="360"/>
    </location>
</feature>
<keyword evidence="9" id="KW-1185">Reference proteome</keyword>
<dbReference type="Proteomes" id="UP001203423">
    <property type="component" value="Unassembled WGS sequence"/>
</dbReference>
<evidence type="ECO:0000256" key="2">
    <source>
        <dbReference type="ARBA" id="ARBA00022475"/>
    </source>
</evidence>
<feature type="domain" description="ABC3 transporter permease C-terminal" evidence="7">
    <location>
        <begin position="696"/>
        <end position="801"/>
    </location>
</feature>
<dbReference type="RefSeq" id="WP_248941678.1">
    <property type="nucleotide sequence ID" value="NZ_JAKIKS010000081.1"/>
</dbReference>
<feature type="transmembrane region" description="Helical" evidence="6">
    <location>
        <begin position="406"/>
        <end position="429"/>
    </location>
</feature>
<name>A0ABT0LF11_9GAMM</name>
<feature type="transmembrane region" description="Helical" evidence="6">
    <location>
        <begin position="291"/>
        <end position="316"/>
    </location>
</feature>
<evidence type="ECO:0000313" key="8">
    <source>
        <dbReference type="EMBL" id="MCL1126288.1"/>
    </source>
</evidence>
<evidence type="ECO:0000259" key="7">
    <source>
        <dbReference type="Pfam" id="PF02687"/>
    </source>
</evidence>
<evidence type="ECO:0000256" key="6">
    <source>
        <dbReference type="SAM" id="Phobius"/>
    </source>
</evidence>
<dbReference type="InterPro" id="IPR038766">
    <property type="entry name" value="Membrane_comp_ABC_pdt"/>
</dbReference>
<organism evidence="8 9">
    <name type="scientific">Shewanella surugensis</name>
    <dbReference type="NCBI Taxonomy" id="212020"/>
    <lineage>
        <taxon>Bacteria</taxon>
        <taxon>Pseudomonadati</taxon>
        <taxon>Pseudomonadota</taxon>
        <taxon>Gammaproteobacteria</taxon>
        <taxon>Alteromonadales</taxon>
        <taxon>Shewanellaceae</taxon>
        <taxon>Shewanella</taxon>
    </lineage>
</organism>
<dbReference type="InterPro" id="IPR003838">
    <property type="entry name" value="ABC3_permease_C"/>
</dbReference>
<evidence type="ECO:0000256" key="3">
    <source>
        <dbReference type="ARBA" id="ARBA00022692"/>
    </source>
</evidence>
<comment type="caution">
    <text evidence="8">The sequence shown here is derived from an EMBL/GenBank/DDBJ whole genome shotgun (WGS) entry which is preliminary data.</text>
</comment>
<feature type="transmembrane region" description="Helical" evidence="6">
    <location>
        <begin position="458"/>
        <end position="477"/>
    </location>
</feature>